<evidence type="ECO:0000256" key="10">
    <source>
        <dbReference type="ARBA" id="ARBA00023237"/>
    </source>
</evidence>
<dbReference type="InterPro" id="IPR011662">
    <property type="entry name" value="Secretin/TonB_short_N"/>
</dbReference>
<evidence type="ECO:0000256" key="11">
    <source>
        <dbReference type="PROSITE-ProRule" id="PRU01360"/>
    </source>
</evidence>
<keyword evidence="7" id="KW-0406">Ion transport</keyword>
<reference evidence="14 15" key="1">
    <citation type="submission" date="2018-10" db="EMBL/GenBank/DDBJ databases">
        <title>Draft genome sequence of Zhongshania sp. DSW25-10.</title>
        <authorList>
            <person name="Oh J."/>
        </authorList>
    </citation>
    <scope>NUCLEOTIDE SEQUENCE [LARGE SCALE GENOMIC DNA]</scope>
    <source>
        <strain evidence="14 15">DSW25-10</strain>
    </source>
</reference>
<comment type="subcellular location">
    <subcellularLocation>
        <location evidence="1 11">Cell outer membrane</location>
        <topology evidence="1 11">Multi-pass membrane protein</topology>
    </subcellularLocation>
</comment>
<feature type="domain" description="Secretin/TonB short N-terminal" evidence="13">
    <location>
        <begin position="40"/>
        <end position="91"/>
    </location>
</feature>
<keyword evidence="2 11" id="KW-0813">Transport</keyword>
<gene>
    <name evidence="14" type="ORF">D0911_04315</name>
</gene>
<keyword evidence="6" id="KW-0408">Iron</keyword>
<dbReference type="EMBL" id="RHGB01000003">
    <property type="protein sequence ID" value="RNL66766.1"/>
    <property type="molecule type" value="Genomic_DNA"/>
</dbReference>
<evidence type="ECO:0000256" key="1">
    <source>
        <dbReference type="ARBA" id="ARBA00004571"/>
    </source>
</evidence>
<dbReference type="SMART" id="SM00965">
    <property type="entry name" value="STN"/>
    <property type="match status" value="1"/>
</dbReference>
<keyword evidence="10 11" id="KW-0998">Cell outer membrane</keyword>
<dbReference type="Pfam" id="PF07715">
    <property type="entry name" value="Plug"/>
    <property type="match status" value="1"/>
</dbReference>
<dbReference type="CDD" id="cd01347">
    <property type="entry name" value="ligand_gated_channel"/>
    <property type="match status" value="1"/>
</dbReference>
<proteinExistence type="inferred from homology"/>
<dbReference type="InterPro" id="IPR036942">
    <property type="entry name" value="Beta-barrel_TonB_sf"/>
</dbReference>
<keyword evidence="9 11" id="KW-0472">Membrane</keyword>
<evidence type="ECO:0000256" key="8">
    <source>
        <dbReference type="ARBA" id="ARBA00023077"/>
    </source>
</evidence>
<dbReference type="SUPFAM" id="SSF56935">
    <property type="entry name" value="Porins"/>
    <property type="match status" value="1"/>
</dbReference>
<keyword evidence="14" id="KW-0675">Receptor</keyword>
<keyword evidence="3 11" id="KW-1134">Transmembrane beta strand</keyword>
<evidence type="ECO:0000256" key="9">
    <source>
        <dbReference type="ARBA" id="ARBA00023136"/>
    </source>
</evidence>
<dbReference type="InterPro" id="IPR000531">
    <property type="entry name" value="Beta-barrel_TonB"/>
</dbReference>
<evidence type="ECO:0000256" key="7">
    <source>
        <dbReference type="ARBA" id="ARBA00023065"/>
    </source>
</evidence>
<dbReference type="InterPro" id="IPR012910">
    <property type="entry name" value="Plug_dom"/>
</dbReference>
<protein>
    <submittedName>
        <fullName evidence="14">TonB-dependent receptor</fullName>
    </submittedName>
</protein>
<dbReference type="Gene3D" id="3.55.50.30">
    <property type="match status" value="1"/>
</dbReference>
<dbReference type="PROSITE" id="PS52016">
    <property type="entry name" value="TONB_DEPENDENT_REC_3"/>
    <property type="match status" value="1"/>
</dbReference>
<evidence type="ECO:0000256" key="2">
    <source>
        <dbReference type="ARBA" id="ARBA00022448"/>
    </source>
</evidence>
<evidence type="ECO:0000313" key="14">
    <source>
        <dbReference type="EMBL" id="RNL66766.1"/>
    </source>
</evidence>
<comment type="caution">
    <text evidence="14">The sequence shown here is derived from an EMBL/GenBank/DDBJ whole genome shotgun (WGS) entry which is preliminary data.</text>
</comment>
<keyword evidence="5 11" id="KW-0812">Transmembrane</keyword>
<evidence type="ECO:0000256" key="5">
    <source>
        <dbReference type="ARBA" id="ARBA00022692"/>
    </source>
</evidence>
<evidence type="ECO:0000256" key="4">
    <source>
        <dbReference type="ARBA" id="ARBA00022496"/>
    </source>
</evidence>
<comment type="similarity">
    <text evidence="11 12">Belongs to the TonB-dependent receptor family.</text>
</comment>
<dbReference type="PANTHER" id="PTHR32552:SF81">
    <property type="entry name" value="TONB-DEPENDENT OUTER MEMBRANE RECEPTOR"/>
    <property type="match status" value="1"/>
</dbReference>
<dbReference type="Pfam" id="PF00593">
    <property type="entry name" value="TonB_dep_Rec_b-barrel"/>
    <property type="match status" value="1"/>
</dbReference>
<dbReference type="Proteomes" id="UP000274695">
    <property type="component" value="Unassembled WGS sequence"/>
</dbReference>
<keyword evidence="4" id="KW-0410">Iron transport</keyword>
<evidence type="ECO:0000313" key="15">
    <source>
        <dbReference type="Proteomes" id="UP000274695"/>
    </source>
</evidence>
<organism evidence="14 15">
    <name type="scientific">Zhongshania marina</name>
    <dbReference type="NCBI Taxonomy" id="2304603"/>
    <lineage>
        <taxon>Bacteria</taxon>
        <taxon>Pseudomonadati</taxon>
        <taxon>Pseudomonadota</taxon>
        <taxon>Gammaproteobacteria</taxon>
        <taxon>Cellvibrionales</taxon>
        <taxon>Spongiibacteraceae</taxon>
        <taxon>Zhongshania</taxon>
    </lineage>
</organism>
<dbReference type="Gene3D" id="2.40.170.20">
    <property type="entry name" value="TonB-dependent receptor, beta-barrel domain"/>
    <property type="match status" value="1"/>
</dbReference>
<keyword evidence="8 12" id="KW-0798">TonB box</keyword>
<name>A0ABX9W5S7_9GAMM</name>
<keyword evidence="15" id="KW-1185">Reference proteome</keyword>
<evidence type="ECO:0000259" key="13">
    <source>
        <dbReference type="SMART" id="SM00965"/>
    </source>
</evidence>
<evidence type="ECO:0000256" key="12">
    <source>
        <dbReference type="RuleBase" id="RU003357"/>
    </source>
</evidence>
<accession>A0ABX9W5S7</accession>
<dbReference type="InterPro" id="IPR039426">
    <property type="entry name" value="TonB-dep_rcpt-like"/>
</dbReference>
<evidence type="ECO:0000256" key="3">
    <source>
        <dbReference type="ARBA" id="ARBA00022452"/>
    </source>
</evidence>
<dbReference type="PANTHER" id="PTHR32552">
    <property type="entry name" value="FERRICHROME IRON RECEPTOR-RELATED"/>
    <property type="match status" value="1"/>
</dbReference>
<evidence type="ECO:0000256" key="6">
    <source>
        <dbReference type="ARBA" id="ARBA00023004"/>
    </source>
</evidence>
<sequence>MLAMHGVSAYGQDAEDIYNIDILGSSVADSVKALARQTGHTVMFQSDDVNNVETQPLVGRYTLKQALQLLLKGTPLSGSLIGRNFIAIVRNEPEASENDTMNNKSTKRGIIAGIITAMFGASDVANAQSDISTKVIEEVIVTAQKHSENLQDVPIAITAFSGEQLDSFGANSTQDLQYSTPGLVFSNSSATAQPYLRGVGTRISLNGLEPSIATYVDNRYVGHATATIFDFADVERIEILKGPQGTLYGRNATGGAIRVITKSVTNELGGEVTAGIGNYNHRRLSGTVNVPFTEDFAARFSGLVKRRDGYADNLSPDGTPELDDQDLEAYRAKFRWDATERVAANLSLSYSKFDDTAGNDQVDLSPPGLNAGIAVGGISGSAKNPDAVATSVDKNNKGEDFSAELKFDVDFDNFDLVSISTFTDFDLMFVSDGEGTSSAVIDGFLSDSYRSYSQEFQLISDRGESYEWQLGTYLYQSDTNFETIIDATDTGAPSLISVGKQSTKTNAYAFFGQVKWDIYDNWALTLGGRWSYEKKEVSGRASTTIATTVTPGLPFDEDATFDEFTPSAVLQYEFEDALVYLKYARGFKSGGFNYPAAGKTILDPEILDMLELGFKGEYFAKQLRLNTSLYYYDYKDLQVARASSQTGVNTTENAADSTILGFDLDLTWLATNSLTVISGLNILDTEYKNYGDASAQVFNASLSGNPNQPGISSVPFDASGHSLLRAPDWSAFVSLQYDFRVGHAAVPAVLTYSYKDDYDFDFIADPSSKSLRQSAYGLLNARVSYQPDYADWEVALWINNLQDKLYFSDRSANAAGIRGSFGAPRTFGVNFTYNF</sequence>